<reference evidence="2" key="1">
    <citation type="submission" date="2015-06" db="EMBL/GenBank/DDBJ databases">
        <title>Antimicrobial resistance-carrying plasmid pAsa4 variants found in Aeromonas salmonicida subsp. salmonicida: general architecture, construction blocks and gene elimination.</title>
        <authorList>
            <person name="Tanaka K.H."/>
            <person name="Vincent A.T."/>
            <person name="Trudel M.V."/>
            <person name="Paquet V.E."/>
            <person name="Frenette M."/>
            <person name="Charette S.J."/>
        </authorList>
    </citation>
    <scope>NUCLEOTIDE SEQUENCE</scope>
    <source>
        <strain evidence="2">01-B522</strain>
        <plasmid evidence="2">pAsa4b</plasmid>
    </source>
</reference>
<dbReference type="PATRIC" id="fig|29491.15.peg.114"/>
<dbReference type="InterPro" id="IPR009492">
    <property type="entry name" value="TniQ"/>
</dbReference>
<evidence type="ECO:0000259" key="1">
    <source>
        <dbReference type="Pfam" id="PF06527"/>
    </source>
</evidence>
<dbReference type="Pfam" id="PF06527">
    <property type="entry name" value="TniQ"/>
    <property type="match status" value="1"/>
</dbReference>
<feature type="domain" description="TniQ" evidence="1">
    <location>
        <begin position="5"/>
        <end position="154"/>
    </location>
</feature>
<geneLocation type="plasmid" evidence="2">
    <name>pAsa4b</name>
</geneLocation>
<dbReference type="AlphaFoldDB" id="A0A189PG39"/>
<sequence length="319" mass="35291">MILHRLELLPGEHLGAVVGRMHVLSTHGTFTATARALGLSSPQIRPHRLCHPDDPTLDTQFRARDVQRAWQDHSVGNYLAPFLTPHEQGSVVAALAGHTPLRLRVTGQHNIQHRHWRWCAGCIAEDHEIHGMPYYHRDHQLPGVFHCHRHQLGLSGCCAGCGFTATLLSEQPIPPYDNLCSQCGHWVGGYDGHFTEPMREIELASLVLAHSASALTLRSLTQLVSDSMGISGEAMRTVKSIKAINMWFKQMDAQSDPQTLAAYFINSGRIGQGWQLPPQLRNARGYHEQSARDPLHPLAHLLLLQHAGIDLVGLLGSEG</sequence>
<evidence type="ECO:0000313" key="2">
    <source>
        <dbReference type="EMBL" id="ALL42160.1"/>
    </source>
</evidence>
<protein>
    <submittedName>
        <fullName evidence="2">Tn7-like transposition protein D</fullName>
    </submittedName>
</protein>
<keyword evidence="2" id="KW-0614">Plasmid</keyword>
<dbReference type="EMBL" id="KT033469">
    <property type="protein sequence ID" value="ALL42160.1"/>
    <property type="molecule type" value="Genomic_DNA"/>
</dbReference>
<dbReference type="RefSeq" id="WP_042657575.1">
    <property type="nucleotide sequence ID" value="NZ_JBANEX010000123.1"/>
</dbReference>
<proteinExistence type="predicted"/>
<name>A0A189PG39_AERSS</name>
<accession>A0A189PG39</accession>
<organism evidence="2">
    <name type="scientific">Aeromonas salmonicida subsp. salmonicida</name>
    <dbReference type="NCBI Taxonomy" id="29491"/>
    <lineage>
        <taxon>Bacteria</taxon>
        <taxon>Pseudomonadati</taxon>
        <taxon>Pseudomonadota</taxon>
        <taxon>Gammaproteobacteria</taxon>
        <taxon>Aeromonadales</taxon>
        <taxon>Aeromonadaceae</taxon>
        <taxon>Aeromonas</taxon>
    </lineage>
</organism>